<reference evidence="1" key="1">
    <citation type="journal article" date="2020" name="Fungal Divers.">
        <title>Resolving the Mortierellaceae phylogeny through synthesis of multi-gene phylogenetics and phylogenomics.</title>
        <authorList>
            <person name="Vandepol N."/>
            <person name="Liber J."/>
            <person name="Desiro A."/>
            <person name="Na H."/>
            <person name="Kennedy M."/>
            <person name="Barry K."/>
            <person name="Grigoriev I.V."/>
            <person name="Miller A.N."/>
            <person name="O'Donnell K."/>
            <person name="Stajich J.E."/>
            <person name="Bonito G."/>
        </authorList>
    </citation>
    <scope>NUCLEOTIDE SEQUENCE</scope>
    <source>
        <strain evidence="1">CK1249</strain>
    </source>
</reference>
<proteinExistence type="predicted"/>
<evidence type="ECO:0000313" key="1">
    <source>
        <dbReference type="EMBL" id="KAF9965675.1"/>
    </source>
</evidence>
<dbReference type="OrthoDB" id="2449151at2759"/>
<gene>
    <name evidence="1" type="ORF">BGZ70_004343</name>
</gene>
<name>A0A9P6M4X5_MORAP</name>
<evidence type="ECO:0000313" key="2">
    <source>
        <dbReference type="Proteomes" id="UP000738359"/>
    </source>
</evidence>
<dbReference type="AlphaFoldDB" id="A0A9P6M4X5"/>
<dbReference type="EMBL" id="JAAAHY010000231">
    <property type="protein sequence ID" value="KAF9965675.1"/>
    <property type="molecule type" value="Genomic_DNA"/>
</dbReference>
<organism evidence="1 2">
    <name type="scientific">Mortierella alpina</name>
    <name type="common">Oleaginous fungus</name>
    <name type="synonym">Mortierella renispora</name>
    <dbReference type="NCBI Taxonomy" id="64518"/>
    <lineage>
        <taxon>Eukaryota</taxon>
        <taxon>Fungi</taxon>
        <taxon>Fungi incertae sedis</taxon>
        <taxon>Mucoromycota</taxon>
        <taxon>Mortierellomycotina</taxon>
        <taxon>Mortierellomycetes</taxon>
        <taxon>Mortierellales</taxon>
        <taxon>Mortierellaceae</taxon>
        <taxon>Mortierella</taxon>
    </lineage>
</organism>
<protein>
    <submittedName>
        <fullName evidence="1">Uncharacterized protein</fullName>
    </submittedName>
</protein>
<keyword evidence="2" id="KW-1185">Reference proteome</keyword>
<sequence>MEAGWYSLVFSVSFRDLDFDSLESITFDAKLGDEGKCNLKDTWVLTVVGKEELKQLPEGGPKLLRLHRQANVSDGSKYLVPRITIQAAAGIVTPLSFELHHIELTTNSIELSSAPEEPVYTLYGDDKPHQFIKVGDSSKHPVKICAYAISDMGNYVATLHLVDDTAFLDIWDIQKQVYNSQPGGPQFLTAPYARKSFQLGDGRETADLTYEVAISSTGLQAAVCSLHEQGKASLPFSIHNCLEVTPADHSLGSPWGLDKLLISRTRFKGAFGNIAFRAIDSIVDSDDMGTKDERFFKFDGTTFDVYKASGYWSRLLDSDQYFMARKVCDGGNAFLWHPRTALRLYWHPRFCRYLGF</sequence>
<comment type="caution">
    <text evidence="1">The sequence shown here is derived from an EMBL/GenBank/DDBJ whole genome shotgun (WGS) entry which is preliminary data.</text>
</comment>
<accession>A0A9P6M4X5</accession>
<dbReference type="Proteomes" id="UP000738359">
    <property type="component" value="Unassembled WGS sequence"/>
</dbReference>